<keyword evidence="4 6" id="KW-0472">Membrane</keyword>
<evidence type="ECO:0000313" key="8">
    <source>
        <dbReference type="EMBL" id="GAB79371.1"/>
    </source>
</evidence>
<dbReference type="InterPro" id="IPR051784">
    <property type="entry name" value="Nod_factor_ABC_transporter"/>
</dbReference>
<keyword evidence="6" id="KW-0813">Transport</keyword>
<comment type="similarity">
    <text evidence="6">Belongs to the ABC-2 integral membrane protein family.</text>
</comment>
<evidence type="ECO:0000256" key="3">
    <source>
        <dbReference type="ARBA" id="ARBA00022989"/>
    </source>
</evidence>
<organism evidence="8 9">
    <name type="scientific">Austwickia chelonae NBRC 105200</name>
    <dbReference type="NCBI Taxonomy" id="1184607"/>
    <lineage>
        <taxon>Bacteria</taxon>
        <taxon>Bacillati</taxon>
        <taxon>Actinomycetota</taxon>
        <taxon>Actinomycetes</taxon>
        <taxon>Micrococcales</taxon>
        <taxon>Dermatophilaceae</taxon>
        <taxon>Austwickia</taxon>
    </lineage>
</organism>
<protein>
    <recommendedName>
        <fullName evidence="6">Transport permease protein</fullName>
    </recommendedName>
</protein>
<dbReference type="RefSeq" id="WP_006504129.1">
    <property type="nucleotide sequence ID" value="NZ_BAGZ01000024.1"/>
</dbReference>
<evidence type="ECO:0000256" key="4">
    <source>
        <dbReference type="ARBA" id="ARBA00023136"/>
    </source>
</evidence>
<dbReference type="PANTHER" id="PTHR43229:SF2">
    <property type="entry name" value="NODULATION PROTEIN J"/>
    <property type="match status" value="1"/>
</dbReference>
<accession>K6UNZ1</accession>
<dbReference type="PANTHER" id="PTHR43229">
    <property type="entry name" value="NODULATION PROTEIN J"/>
    <property type="match status" value="1"/>
</dbReference>
<evidence type="ECO:0000256" key="2">
    <source>
        <dbReference type="ARBA" id="ARBA00022692"/>
    </source>
</evidence>
<keyword evidence="6" id="KW-1003">Cell membrane</keyword>
<keyword evidence="9" id="KW-1185">Reference proteome</keyword>
<dbReference type="PRINTS" id="PR00164">
    <property type="entry name" value="ABC2TRNSPORT"/>
</dbReference>
<dbReference type="Proteomes" id="UP000008495">
    <property type="component" value="Unassembled WGS sequence"/>
</dbReference>
<evidence type="ECO:0000259" key="7">
    <source>
        <dbReference type="PROSITE" id="PS51012"/>
    </source>
</evidence>
<dbReference type="eggNOG" id="COG0842">
    <property type="taxonomic scope" value="Bacteria"/>
</dbReference>
<feature type="domain" description="ABC transmembrane type-2" evidence="7">
    <location>
        <begin position="19"/>
        <end position="248"/>
    </location>
</feature>
<proteinExistence type="inferred from homology"/>
<dbReference type="AlphaFoldDB" id="K6UNZ1"/>
<evidence type="ECO:0000313" key="9">
    <source>
        <dbReference type="Proteomes" id="UP000008495"/>
    </source>
</evidence>
<keyword evidence="3 6" id="KW-1133">Transmembrane helix</keyword>
<dbReference type="GO" id="GO:0043190">
    <property type="term" value="C:ATP-binding cassette (ABC) transporter complex"/>
    <property type="evidence" value="ECO:0007669"/>
    <property type="project" value="InterPro"/>
</dbReference>
<dbReference type="PIRSF" id="PIRSF006648">
    <property type="entry name" value="DrrB"/>
    <property type="match status" value="1"/>
</dbReference>
<sequence length="251" mass="27533">MRAWHLVGRHALSYRRAWFVFLSGFLEPVFYLMSIGVGVGAMIHDVQVGGEAVPYAVFVAPAMLAASAMNGAIMDSTFNLFFRMRYDKLYESVLTTPLTVGDIALGELIWSLSRGGIYAAGFLGLMAAMGLTLSWWAFLALPSALLIGFAFAGVGMWVSSRVRSWQDFEFVNLALMPMMLFSGTFFPVDAVSGPVRWAVEVTPLYRGVVLCRELTMGVPGWASILSVGYLLAMGSCGLWGARRRLARLLMK</sequence>
<feature type="transmembrane region" description="Helical" evidence="6">
    <location>
        <begin position="135"/>
        <end position="158"/>
    </location>
</feature>
<name>K6UNZ1_9MICO</name>
<comment type="caution">
    <text evidence="8">The sequence shown here is derived from an EMBL/GenBank/DDBJ whole genome shotgun (WGS) entry which is preliminary data.</text>
</comment>
<dbReference type="InterPro" id="IPR047817">
    <property type="entry name" value="ABC2_TM_bact-type"/>
</dbReference>
<dbReference type="EMBL" id="BAGZ01000024">
    <property type="protein sequence ID" value="GAB79371.1"/>
    <property type="molecule type" value="Genomic_DNA"/>
</dbReference>
<dbReference type="GO" id="GO:0140359">
    <property type="term" value="F:ABC-type transporter activity"/>
    <property type="evidence" value="ECO:0007669"/>
    <property type="project" value="InterPro"/>
</dbReference>
<feature type="transmembrane region" description="Helical" evidence="6">
    <location>
        <begin position="220"/>
        <end position="241"/>
    </location>
</feature>
<evidence type="ECO:0000256" key="1">
    <source>
        <dbReference type="ARBA" id="ARBA00004141"/>
    </source>
</evidence>
<feature type="transmembrane region" description="Helical" evidence="6">
    <location>
        <begin position="170"/>
        <end position="188"/>
    </location>
</feature>
<feature type="transmembrane region" description="Helical" evidence="6">
    <location>
        <begin position="55"/>
        <end position="82"/>
    </location>
</feature>
<evidence type="ECO:0000256" key="6">
    <source>
        <dbReference type="RuleBase" id="RU361157"/>
    </source>
</evidence>
<evidence type="ECO:0000256" key="5">
    <source>
        <dbReference type="ARBA" id="ARBA00023251"/>
    </source>
</evidence>
<keyword evidence="2 6" id="KW-0812">Transmembrane</keyword>
<dbReference type="PROSITE" id="PS51012">
    <property type="entry name" value="ABC_TM2"/>
    <property type="match status" value="1"/>
</dbReference>
<dbReference type="OrthoDB" id="9778589at2"/>
<dbReference type="GO" id="GO:0046677">
    <property type="term" value="P:response to antibiotic"/>
    <property type="evidence" value="ECO:0007669"/>
    <property type="project" value="UniProtKB-KW"/>
</dbReference>
<comment type="subcellular location">
    <subcellularLocation>
        <location evidence="6">Cell membrane</location>
        <topology evidence="6">Multi-pass membrane protein</topology>
    </subcellularLocation>
    <subcellularLocation>
        <location evidence="1">Membrane</location>
        <topology evidence="1">Multi-pass membrane protein</topology>
    </subcellularLocation>
</comment>
<reference evidence="8 9" key="1">
    <citation type="submission" date="2012-08" db="EMBL/GenBank/DDBJ databases">
        <title>Whole genome shotgun sequence of Austwickia chelonae NBRC 105200.</title>
        <authorList>
            <person name="Yoshida I."/>
            <person name="Hosoyama A."/>
            <person name="Tsuchikane K."/>
            <person name="Katsumata H."/>
            <person name="Ando Y."/>
            <person name="Ohji S."/>
            <person name="Hamada M."/>
            <person name="Tamura T."/>
            <person name="Yamazoe A."/>
            <person name="Yamazaki S."/>
            <person name="Fujita N."/>
        </authorList>
    </citation>
    <scope>NUCLEOTIDE SEQUENCE [LARGE SCALE GENOMIC DNA]</scope>
    <source>
        <strain evidence="8 9">NBRC 105200</strain>
    </source>
</reference>
<gene>
    <name evidence="8" type="ORF">AUCHE_24_00250</name>
</gene>
<dbReference type="InterPro" id="IPR013525">
    <property type="entry name" value="ABC2_TM"/>
</dbReference>
<dbReference type="Pfam" id="PF01061">
    <property type="entry name" value="ABC2_membrane"/>
    <property type="match status" value="1"/>
</dbReference>
<keyword evidence="5" id="KW-0046">Antibiotic resistance</keyword>
<feature type="transmembrane region" description="Helical" evidence="6">
    <location>
        <begin position="20"/>
        <end position="43"/>
    </location>
</feature>
<feature type="transmembrane region" description="Helical" evidence="6">
    <location>
        <begin position="103"/>
        <end position="129"/>
    </location>
</feature>
<dbReference type="InterPro" id="IPR000412">
    <property type="entry name" value="ABC_2_transport"/>
</dbReference>
<dbReference type="STRING" id="100225.SAMN05421595_3087"/>